<dbReference type="Proteomes" id="UP000694892">
    <property type="component" value="Unassembled WGS sequence"/>
</dbReference>
<proteinExistence type="predicted"/>
<dbReference type="AlphaFoldDB" id="A0A974H064"/>
<gene>
    <name evidence="1" type="ORF">XELAEV_18004110mg</name>
</gene>
<evidence type="ECO:0000313" key="1">
    <source>
        <dbReference type="EMBL" id="OCT57021.1"/>
    </source>
</evidence>
<sequence length="56" mass="6361">MYIPKDNPYPCMNTTCDHSASLRLRPPAQGDIHITKHPMHHLLFAEMKSSSALNRS</sequence>
<protein>
    <submittedName>
        <fullName evidence="1">Uncharacterized protein</fullName>
    </submittedName>
</protein>
<accession>A0A974H064</accession>
<dbReference type="EMBL" id="KV467238">
    <property type="protein sequence ID" value="OCT57021.1"/>
    <property type="molecule type" value="Genomic_DNA"/>
</dbReference>
<organism evidence="1">
    <name type="scientific">Xenopus laevis</name>
    <name type="common">African clawed frog</name>
    <dbReference type="NCBI Taxonomy" id="8355"/>
    <lineage>
        <taxon>Eukaryota</taxon>
        <taxon>Metazoa</taxon>
        <taxon>Chordata</taxon>
        <taxon>Craniata</taxon>
        <taxon>Vertebrata</taxon>
        <taxon>Euteleostomi</taxon>
        <taxon>Amphibia</taxon>
        <taxon>Batrachia</taxon>
        <taxon>Anura</taxon>
        <taxon>Pipoidea</taxon>
        <taxon>Pipidae</taxon>
        <taxon>Xenopodinae</taxon>
        <taxon>Xenopus</taxon>
        <taxon>Xenopus</taxon>
    </lineage>
</organism>
<name>A0A974H064_XENLA</name>
<reference evidence="1" key="1">
    <citation type="submission" date="2016-05" db="EMBL/GenBank/DDBJ databases">
        <title>WGS assembly of Xenopus laevis.</title>
        <authorList>
            <person name="Session A."/>
            <person name="Uno Y."/>
            <person name="Kwon T."/>
            <person name="Chapman J."/>
            <person name="Toyoda A."/>
            <person name="Takahashi S."/>
            <person name="Fukui A."/>
            <person name="Hikosaka A."/>
            <person name="Putnam N."/>
            <person name="Stites J."/>
            <person name="Van Heeringen S."/>
            <person name="Quigley I."/>
            <person name="Heinz S."/>
            <person name="Hellsten U."/>
            <person name="Lyons J."/>
            <person name="Suzuki A."/>
            <person name="Kondo M."/>
            <person name="Ogino H."/>
            <person name="Ochi H."/>
            <person name="Bogdanovic O."/>
            <person name="Lister R."/>
            <person name="Georgiou G."/>
            <person name="Paranjpe S."/>
            <person name="Van Kruijsbergen I."/>
            <person name="Mozaffari S."/>
            <person name="Shu S."/>
            <person name="Schmutz J."/>
            <person name="Jenkins J."/>
            <person name="Grimwood J."/>
            <person name="Carlson J."/>
            <person name="Mitros T."/>
            <person name="Simakov O."/>
            <person name="Heald R."/>
            <person name="Miller K."/>
            <person name="Haudenschild C."/>
            <person name="Kuroki Y."/>
            <person name="Tanaka T."/>
            <person name="Michiue T."/>
            <person name="Watanabe M."/>
            <person name="Kinoshita T."/>
            <person name="Ohta Y."/>
            <person name="Mawaribuchi S."/>
            <person name="Suzuki Y."/>
            <person name="Haramoto Y."/>
            <person name="Yamamoto T."/>
            <person name="Takagi C."/>
            <person name="Kitzman J."/>
            <person name="Shendure J."/>
            <person name="Nakayama T."/>
            <person name="Izutsu Y."/>
            <person name="Robert J."/>
            <person name="Dichmann D."/>
            <person name="Flajnik M."/>
            <person name="Houston D."/>
            <person name="Marcotte E."/>
            <person name="Wallingford J."/>
            <person name="Ito Y."/>
            <person name="Asashima M."/>
            <person name="Ueno N."/>
            <person name="Matsuda Y."/>
            <person name="Jan Veenstra G."/>
            <person name="Fujiyama A."/>
            <person name="Harland R."/>
            <person name="Taira M."/>
            <person name="Rokhsar D.S."/>
        </authorList>
    </citation>
    <scope>NUCLEOTIDE SEQUENCE</scope>
    <source>
        <strain evidence="1">J</strain>
        <tissue evidence="1">Blood</tissue>
    </source>
</reference>